<evidence type="ECO:0000256" key="2">
    <source>
        <dbReference type="SAM" id="SignalP"/>
    </source>
</evidence>
<gene>
    <name evidence="3" type="ORF">SLS55_002285</name>
</gene>
<dbReference type="Proteomes" id="UP001430584">
    <property type="component" value="Unassembled WGS sequence"/>
</dbReference>
<dbReference type="RefSeq" id="XP_066636334.1">
    <property type="nucleotide sequence ID" value="XM_066773767.1"/>
</dbReference>
<proteinExistence type="predicted"/>
<keyword evidence="2" id="KW-0732">Signal</keyword>
<feature type="chain" id="PRO_5046184966" evidence="2">
    <location>
        <begin position="18"/>
        <end position="292"/>
    </location>
</feature>
<evidence type="ECO:0000313" key="4">
    <source>
        <dbReference type="Proteomes" id="UP001430584"/>
    </source>
</evidence>
<dbReference type="EMBL" id="JAJVCZ030000002">
    <property type="protein sequence ID" value="KAL0263305.1"/>
    <property type="molecule type" value="Genomic_DNA"/>
</dbReference>
<evidence type="ECO:0000256" key="1">
    <source>
        <dbReference type="SAM" id="MobiDB-lite"/>
    </source>
</evidence>
<feature type="signal peptide" evidence="2">
    <location>
        <begin position="1"/>
        <end position="17"/>
    </location>
</feature>
<comment type="caution">
    <text evidence="3">The sequence shown here is derived from an EMBL/GenBank/DDBJ whole genome shotgun (WGS) entry which is preliminary data.</text>
</comment>
<reference evidence="3 4" key="1">
    <citation type="submission" date="2024-02" db="EMBL/GenBank/DDBJ databases">
        <title>De novo assembly and annotation of 12 fungi associated with fruit tree decline syndrome in Ontario, Canada.</title>
        <authorList>
            <person name="Sulman M."/>
            <person name="Ellouze W."/>
            <person name="Ilyukhin E."/>
        </authorList>
    </citation>
    <scope>NUCLEOTIDE SEQUENCE [LARGE SCALE GENOMIC DNA]</scope>
    <source>
        <strain evidence="3 4">FDS-637</strain>
    </source>
</reference>
<dbReference type="GeneID" id="92006370"/>
<keyword evidence="4" id="KW-1185">Reference proteome</keyword>
<feature type="region of interest" description="Disordered" evidence="1">
    <location>
        <begin position="243"/>
        <end position="264"/>
    </location>
</feature>
<name>A0ABR3CRS9_9PEZI</name>
<organism evidence="3 4">
    <name type="scientific">Diplodia seriata</name>
    <dbReference type="NCBI Taxonomy" id="420778"/>
    <lineage>
        <taxon>Eukaryota</taxon>
        <taxon>Fungi</taxon>
        <taxon>Dikarya</taxon>
        <taxon>Ascomycota</taxon>
        <taxon>Pezizomycotina</taxon>
        <taxon>Dothideomycetes</taxon>
        <taxon>Dothideomycetes incertae sedis</taxon>
        <taxon>Botryosphaeriales</taxon>
        <taxon>Botryosphaeriaceae</taxon>
        <taxon>Diplodia</taxon>
    </lineage>
</organism>
<accession>A0ABR3CRS9</accession>
<sequence>MRSAVVALVAAATAASAQTTSISFFYPAEEPSYDEYSDIALSVIEVQDADHTVVAFSCLGGTTTTSADWPYSTSNDFDSDSDSYYSSYDYYNDCVFAGGALTATVGPDSFAYTTVFGYDNYYGGEYDYTLSMGCTSGEEAAFCTIQSAGAEAWSEYCSYTADLPYDDDEATSSCISNYASSTLPASTSALQASEITTIAMTVTAGADKLSAGASATGTGARATSTSSHISKFTVTGSVAGGATTTIGGPSGSAGATSSGAAPAQQTDNAAAGKLRAAGAMGVVGGVVAALAL</sequence>
<protein>
    <submittedName>
        <fullName evidence="3">Uncharacterized protein</fullName>
    </submittedName>
</protein>
<evidence type="ECO:0000313" key="3">
    <source>
        <dbReference type="EMBL" id="KAL0263305.1"/>
    </source>
</evidence>